<feature type="transmembrane region" description="Helical" evidence="1">
    <location>
        <begin position="30"/>
        <end position="46"/>
    </location>
</feature>
<evidence type="ECO:0000256" key="1">
    <source>
        <dbReference type="SAM" id="Phobius"/>
    </source>
</evidence>
<keyword evidence="1" id="KW-0472">Membrane</keyword>
<name>A0AAT9FMI3_9BACT</name>
<sequence length="81" mass="9115">MTMALIIMPVIIAYYFCRDYPGRGNSPENASFAALAVALMWTPLYLGVRDLFSHYKNVLNIVLLFIFSLLVVVVTIGNPKF</sequence>
<keyword evidence="1" id="KW-0812">Transmembrane</keyword>
<evidence type="ECO:0000313" key="3">
    <source>
        <dbReference type="EMBL" id="BDS07346.1"/>
    </source>
</evidence>
<evidence type="ECO:0000313" key="2">
    <source>
        <dbReference type="EMBL" id="BDS07327.1"/>
    </source>
</evidence>
<reference evidence="2" key="1">
    <citation type="submission" date="2024-07" db="EMBL/GenBank/DDBJ databases">
        <title>Complete genome sequence of Verrucomicrobiaceae bacterium NT6N.</title>
        <authorList>
            <person name="Huang C."/>
            <person name="Takami H."/>
            <person name="Hamasaki K."/>
        </authorList>
    </citation>
    <scope>NUCLEOTIDE SEQUENCE</scope>
    <source>
        <strain evidence="2">NT6N</strain>
    </source>
</reference>
<dbReference type="EMBL" id="AP026866">
    <property type="protein sequence ID" value="BDS07327.1"/>
    <property type="molecule type" value="Genomic_DNA"/>
</dbReference>
<dbReference type="EMBL" id="AP026866">
    <property type="protein sequence ID" value="BDS07346.1"/>
    <property type="molecule type" value="Genomic_DNA"/>
</dbReference>
<dbReference type="AlphaFoldDB" id="A0AAT9FMI3"/>
<dbReference type="KEGG" id="osu:NT6N_23670"/>
<feature type="transmembrane region" description="Helical" evidence="1">
    <location>
        <begin position="58"/>
        <end position="77"/>
    </location>
</feature>
<proteinExistence type="predicted"/>
<dbReference type="KEGG" id="osu:NT6N_23860"/>
<gene>
    <name evidence="2" type="ORF">NT6N_23670</name>
    <name evidence="3" type="ORF">NT6N_23860</name>
</gene>
<protein>
    <submittedName>
        <fullName evidence="2">Uncharacterized protein</fullName>
    </submittedName>
</protein>
<organism evidence="2">
    <name type="scientific">Oceaniferula spumae</name>
    <dbReference type="NCBI Taxonomy" id="2979115"/>
    <lineage>
        <taxon>Bacteria</taxon>
        <taxon>Pseudomonadati</taxon>
        <taxon>Verrucomicrobiota</taxon>
        <taxon>Verrucomicrobiia</taxon>
        <taxon>Verrucomicrobiales</taxon>
        <taxon>Verrucomicrobiaceae</taxon>
        <taxon>Oceaniferula</taxon>
    </lineage>
</organism>
<accession>A0AAT9FMI3</accession>
<keyword evidence="1" id="KW-1133">Transmembrane helix</keyword>